<reference evidence="2" key="1">
    <citation type="submission" date="2021-01" db="EMBL/GenBank/DDBJ databases">
        <authorList>
            <person name="Corre E."/>
            <person name="Pelletier E."/>
            <person name="Niang G."/>
            <person name="Scheremetjew M."/>
            <person name="Finn R."/>
            <person name="Kale V."/>
            <person name="Holt S."/>
            <person name="Cochrane G."/>
            <person name="Meng A."/>
            <person name="Brown T."/>
            <person name="Cohen L."/>
        </authorList>
    </citation>
    <scope>NUCLEOTIDE SEQUENCE</scope>
</reference>
<name>A0A7S0ZWT7_NOCSC</name>
<dbReference type="EMBL" id="HBFQ01013237">
    <property type="protein sequence ID" value="CAD8834840.1"/>
    <property type="molecule type" value="Transcribed_RNA"/>
</dbReference>
<feature type="transmembrane region" description="Helical" evidence="1">
    <location>
        <begin position="141"/>
        <end position="162"/>
    </location>
</feature>
<feature type="transmembrane region" description="Helical" evidence="1">
    <location>
        <begin position="174"/>
        <end position="197"/>
    </location>
</feature>
<keyword evidence="1" id="KW-1133">Transmembrane helix</keyword>
<feature type="transmembrane region" description="Helical" evidence="1">
    <location>
        <begin position="29"/>
        <end position="52"/>
    </location>
</feature>
<proteinExistence type="predicted"/>
<sequence>MSLRKEPHVPQLADSPDDRDYKLVPLGPTLGLAFASCVDLVVSGILMCVSFIHGYSNNSVLLCCLGVQASSHWVFSLLLLSRLLLEYWFREDRALLQQHRYAHVHLEINAHKLVGAVMLLVSGICFSLAMGDNEDSYDRDVVWISKFLPIYGVSVYFLHAGFRVITLQHLDQTIIRNCFVVSLITLCGTLAIAVSVFHRIDVVGVLVTGISGIMIQHTGSWCVTRKRRGQCVFFQAIEQI</sequence>
<keyword evidence="1" id="KW-0472">Membrane</keyword>
<organism evidence="2">
    <name type="scientific">Noctiluca scintillans</name>
    <name type="common">Sea sparkle</name>
    <name type="synonym">Red tide dinoflagellate</name>
    <dbReference type="NCBI Taxonomy" id="2966"/>
    <lineage>
        <taxon>Eukaryota</taxon>
        <taxon>Sar</taxon>
        <taxon>Alveolata</taxon>
        <taxon>Dinophyceae</taxon>
        <taxon>Noctilucales</taxon>
        <taxon>Noctilucaceae</taxon>
        <taxon>Noctiluca</taxon>
    </lineage>
</organism>
<evidence type="ECO:0000313" key="2">
    <source>
        <dbReference type="EMBL" id="CAD8834840.1"/>
    </source>
</evidence>
<protein>
    <submittedName>
        <fullName evidence="2">Uncharacterized protein</fullName>
    </submittedName>
</protein>
<keyword evidence="1" id="KW-0812">Transmembrane</keyword>
<gene>
    <name evidence="2" type="ORF">NSCI0253_LOCUS9188</name>
</gene>
<evidence type="ECO:0000256" key="1">
    <source>
        <dbReference type="SAM" id="Phobius"/>
    </source>
</evidence>
<accession>A0A7S0ZWT7</accession>
<dbReference type="AlphaFoldDB" id="A0A7S0ZWT7"/>
<feature type="transmembrane region" description="Helical" evidence="1">
    <location>
        <begin position="203"/>
        <end position="223"/>
    </location>
</feature>
<feature type="transmembrane region" description="Helical" evidence="1">
    <location>
        <begin position="110"/>
        <end position="129"/>
    </location>
</feature>